<dbReference type="Proteomes" id="UP001516023">
    <property type="component" value="Unassembled WGS sequence"/>
</dbReference>
<evidence type="ECO:0000313" key="14">
    <source>
        <dbReference type="Proteomes" id="UP001516023"/>
    </source>
</evidence>
<dbReference type="PANTHER" id="PTHR23516">
    <property type="entry name" value="SAM (S-ADENOSYL METHIONINE) TRANSPORTER"/>
    <property type="match status" value="1"/>
</dbReference>
<name>A0ABD3PZ73_9STRA</name>
<feature type="transmembrane region" description="Helical" evidence="12">
    <location>
        <begin position="69"/>
        <end position="91"/>
    </location>
</feature>
<keyword evidence="9 12" id="KW-0472">Membrane</keyword>
<dbReference type="InterPro" id="IPR036259">
    <property type="entry name" value="MFS_trans_sf"/>
</dbReference>
<dbReference type="CDD" id="cd17487">
    <property type="entry name" value="MFS_MFSD5_like"/>
    <property type="match status" value="1"/>
</dbReference>
<evidence type="ECO:0000256" key="1">
    <source>
        <dbReference type="ARBA" id="ARBA00003019"/>
    </source>
</evidence>
<feature type="transmembrane region" description="Helical" evidence="12">
    <location>
        <begin position="331"/>
        <end position="353"/>
    </location>
</feature>
<feature type="transmembrane region" description="Helical" evidence="12">
    <location>
        <begin position="405"/>
        <end position="431"/>
    </location>
</feature>
<evidence type="ECO:0000256" key="9">
    <source>
        <dbReference type="ARBA" id="ARBA00023136"/>
    </source>
</evidence>
<gene>
    <name evidence="13" type="ORF">HJC23_003827</name>
</gene>
<keyword evidence="14" id="KW-1185">Reference proteome</keyword>
<sequence>MNLLNTERRSRNIGPQFSITCLSVTHTTSAPHNPTCSSHQRSYLVAQRFIKNHSHGRFLSGVLPDWPSWALNLLLAMTAVLTITLIINHFYTPDDEKESADEKKLLESAHKTHEALHQEFNKFRWSYLSVYLVIMLADWMQGTHMYTLYLSYNVNISALFLTGFLSGAIFAPFLGSLVDKFGRKRSCIVYCVLEIIINWLEHYNSFGLLLFGRVLGGVSTNLLFSAFESWMTTEHRRKGFPEEWMQRTYSECSIGNGATAIFAGVFAQVLEDLFGHIGPFRGAIALTALALALVTRWDENYGEDKEEGHENSSLYRQFTDGWKLVATDSKILRIGLIQALSEGGTYTFVFMWVPTLLSMNPPGGVPTGCVFSALMMAITIGGIVFQPLEKFFSTHITSKSRAPELSAVFAYVMASLSMSVPAICLCCAPASTCFEKIIISFIVIEFCVGLSSPIAGTLRAKYVPDAYQGAIMNIFRLPLNAVVVSGTYATDVLDQYKVFGLVSALFLASAALQTTLALGDKGEKQVKKD</sequence>
<evidence type="ECO:0000256" key="4">
    <source>
        <dbReference type="ARBA" id="ARBA00022448"/>
    </source>
</evidence>
<evidence type="ECO:0000256" key="11">
    <source>
        <dbReference type="ARBA" id="ARBA00032555"/>
    </source>
</evidence>
<dbReference type="Gene3D" id="1.20.1250.20">
    <property type="entry name" value="MFS general substrate transporter like domains"/>
    <property type="match status" value="1"/>
</dbReference>
<dbReference type="Pfam" id="PF05631">
    <property type="entry name" value="MFS_5"/>
    <property type="match status" value="1"/>
</dbReference>
<dbReference type="PANTHER" id="PTHR23516:SF1">
    <property type="entry name" value="MOLYBDATE-ANION TRANSPORTER"/>
    <property type="match status" value="1"/>
</dbReference>
<accession>A0ABD3PZ73</accession>
<keyword evidence="6 12" id="KW-0812">Transmembrane</keyword>
<organism evidence="13 14">
    <name type="scientific">Cyclotella cryptica</name>
    <dbReference type="NCBI Taxonomy" id="29204"/>
    <lineage>
        <taxon>Eukaryota</taxon>
        <taxon>Sar</taxon>
        <taxon>Stramenopiles</taxon>
        <taxon>Ochrophyta</taxon>
        <taxon>Bacillariophyta</taxon>
        <taxon>Coscinodiscophyceae</taxon>
        <taxon>Thalassiosirophycidae</taxon>
        <taxon>Stephanodiscales</taxon>
        <taxon>Stephanodiscaceae</taxon>
        <taxon>Cyclotella</taxon>
    </lineage>
</organism>
<feature type="transmembrane region" description="Helical" evidence="12">
    <location>
        <begin position="496"/>
        <end position="518"/>
    </location>
</feature>
<dbReference type="SUPFAM" id="SSF103473">
    <property type="entry name" value="MFS general substrate transporter"/>
    <property type="match status" value="1"/>
</dbReference>
<keyword evidence="5" id="KW-1003">Cell membrane</keyword>
<evidence type="ECO:0000256" key="8">
    <source>
        <dbReference type="ARBA" id="ARBA00023065"/>
    </source>
</evidence>
<protein>
    <recommendedName>
        <fullName evidence="3">Molybdate-anion transporter</fullName>
    </recommendedName>
    <alternativeName>
        <fullName evidence="10">Major facilitator superfamily domain-containing protein 5</fullName>
    </alternativeName>
    <alternativeName>
        <fullName evidence="11">Molybdate transporter 2 homolog</fullName>
    </alternativeName>
</protein>
<evidence type="ECO:0000256" key="10">
    <source>
        <dbReference type="ARBA" id="ARBA00030646"/>
    </source>
</evidence>
<comment type="function">
    <text evidence="1">Mediates high-affinity intracellular uptake of the rare oligo-element molybdenum.</text>
</comment>
<feature type="transmembrane region" description="Helical" evidence="12">
    <location>
        <begin position="437"/>
        <end position="458"/>
    </location>
</feature>
<dbReference type="EMBL" id="JABMIG020000092">
    <property type="protein sequence ID" value="KAL3793317.1"/>
    <property type="molecule type" value="Genomic_DNA"/>
</dbReference>
<dbReference type="GO" id="GO:0006811">
    <property type="term" value="P:monoatomic ion transport"/>
    <property type="evidence" value="ECO:0007669"/>
    <property type="project" value="UniProtKB-KW"/>
</dbReference>
<proteinExistence type="predicted"/>
<reference evidence="13 14" key="1">
    <citation type="journal article" date="2020" name="G3 (Bethesda)">
        <title>Improved Reference Genome for Cyclotella cryptica CCMP332, a Model for Cell Wall Morphogenesis, Salinity Adaptation, and Lipid Production in Diatoms (Bacillariophyta).</title>
        <authorList>
            <person name="Roberts W.R."/>
            <person name="Downey K.M."/>
            <person name="Ruck E.C."/>
            <person name="Traller J.C."/>
            <person name="Alverson A.J."/>
        </authorList>
    </citation>
    <scope>NUCLEOTIDE SEQUENCE [LARGE SCALE GENOMIC DNA]</scope>
    <source>
        <strain evidence="13 14">CCMP332</strain>
    </source>
</reference>
<feature type="transmembrane region" description="Helical" evidence="12">
    <location>
        <begin position="125"/>
        <end position="142"/>
    </location>
</feature>
<evidence type="ECO:0000256" key="2">
    <source>
        <dbReference type="ARBA" id="ARBA00004651"/>
    </source>
</evidence>
<evidence type="ECO:0000256" key="12">
    <source>
        <dbReference type="SAM" id="Phobius"/>
    </source>
</evidence>
<dbReference type="GO" id="GO:0005886">
    <property type="term" value="C:plasma membrane"/>
    <property type="evidence" value="ECO:0007669"/>
    <property type="project" value="UniProtKB-SubCell"/>
</dbReference>
<evidence type="ECO:0000256" key="6">
    <source>
        <dbReference type="ARBA" id="ARBA00022692"/>
    </source>
</evidence>
<comment type="caution">
    <text evidence="13">The sequence shown here is derived from an EMBL/GenBank/DDBJ whole genome shotgun (WGS) entry which is preliminary data.</text>
</comment>
<evidence type="ECO:0000256" key="5">
    <source>
        <dbReference type="ARBA" id="ARBA00022475"/>
    </source>
</evidence>
<keyword evidence="4" id="KW-0813">Transport</keyword>
<keyword evidence="8" id="KW-0406">Ion transport</keyword>
<dbReference type="AlphaFoldDB" id="A0ABD3PZ73"/>
<dbReference type="InterPro" id="IPR008509">
    <property type="entry name" value="MOT2/MFSD5"/>
</dbReference>
<evidence type="ECO:0000256" key="3">
    <source>
        <dbReference type="ARBA" id="ARBA00021242"/>
    </source>
</evidence>
<comment type="subcellular location">
    <subcellularLocation>
        <location evidence="2">Cell membrane</location>
        <topology evidence="2">Multi-pass membrane protein</topology>
    </subcellularLocation>
</comment>
<keyword evidence="7 12" id="KW-1133">Transmembrane helix</keyword>
<evidence type="ECO:0000256" key="7">
    <source>
        <dbReference type="ARBA" id="ARBA00022989"/>
    </source>
</evidence>
<feature type="transmembrane region" description="Helical" evidence="12">
    <location>
        <begin position="154"/>
        <end position="175"/>
    </location>
</feature>
<feature type="transmembrane region" description="Helical" evidence="12">
    <location>
        <begin position="365"/>
        <end position="385"/>
    </location>
</feature>
<evidence type="ECO:0000313" key="13">
    <source>
        <dbReference type="EMBL" id="KAL3793317.1"/>
    </source>
</evidence>